<proteinExistence type="predicted"/>
<keyword evidence="2" id="KW-1185">Reference proteome</keyword>
<dbReference type="EMBL" id="BAABJE010000010">
    <property type="protein sequence ID" value="GAA4795146.1"/>
    <property type="molecule type" value="Genomic_DNA"/>
</dbReference>
<protein>
    <submittedName>
        <fullName evidence="1">Uncharacterized protein</fullName>
    </submittedName>
</protein>
<sequence length="159" mass="17316">MTCQCQHRRRAARSFDAWDEGDAFTSLGFESEGFESDGFDAYDDTDGFLRILRVLPTGRTAPSGFPALRTGGAMRHNDALRQLLRSRAGVFLQGASAGDANSWANRLANARGGRVVHDAPHGPGARPHFHIELPGGRRTGHIFYGPTPPPGDFFEDSAY</sequence>
<evidence type="ECO:0000313" key="1">
    <source>
        <dbReference type="EMBL" id="GAA4795146.1"/>
    </source>
</evidence>
<reference evidence="2" key="1">
    <citation type="journal article" date="2019" name="Int. J. Syst. Evol. Microbiol.">
        <title>The Global Catalogue of Microorganisms (GCM) 10K type strain sequencing project: providing services to taxonomists for standard genome sequencing and annotation.</title>
        <authorList>
            <consortium name="The Broad Institute Genomics Platform"/>
            <consortium name="The Broad Institute Genome Sequencing Center for Infectious Disease"/>
            <person name="Wu L."/>
            <person name="Ma J."/>
        </authorList>
    </citation>
    <scope>NUCLEOTIDE SEQUENCE [LARGE SCALE GENOMIC DNA]</scope>
    <source>
        <strain evidence="2">JCM 18204</strain>
    </source>
</reference>
<dbReference type="RefSeq" id="WP_345303279.1">
    <property type="nucleotide sequence ID" value="NZ_BAABJE010000010.1"/>
</dbReference>
<accession>A0ABP9BG72</accession>
<comment type="caution">
    <text evidence="1">The sequence shown here is derived from an EMBL/GenBank/DDBJ whole genome shotgun (WGS) entry which is preliminary data.</text>
</comment>
<organism evidence="1 2">
    <name type="scientific">Lysobacter hankyongensis</name>
    <dbReference type="NCBI Taxonomy" id="1176535"/>
    <lineage>
        <taxon>Bacteria</taxon>
        <taxon>Pseudomonadati</taxon>
        <taxon>Pseudomonadota</taxon>
        <taxon>Gammaproteobacteria</taxon>
        <taxon>Lysobacterales</taxon>
        <taxon>Lysobacteraceae</taxon>
        <taxon>Lysobacter</taxon>
    </lineage>
</organism>
<dbReference type="Proteomes" id="UP001499959">
    <property type="component" value="Unassembled WGS sequence"/>
</dbReference>
<evidence type="ECO:0000313" key="2">
    <source>
        <dbReference type="Proteomes" id="UP001499959"/>
    </source>
</evidence>
<gene>
    <name evidence="1" type="ORF">GCM10023307_21070</name>
</gene>
<name>A0ABP9BG72_9GAMM</name>